<protein>
    <recommendedName>
        <fullName evidence="1">DUF8093 domain-containing protein</fullName>
    </recommendedName>
</protein>
<dbReference type="Proteomes" id="UP000284908">
    <property type="component" value="Unassembled WGS sequence"/>
</dbReference>
<gene>
    <name evidence="2" type="ORF">D6C13_24420</name>
</gene>
<dbReference type="RefSeq" id="WP_120135218.1">
    <property type="nucleotide sequence ID" value="NZ_RAHH01000051.1"/>
</dbReference>
<name>A0A419N1W8_9GAMM</name>
<proteinExistence type="predicted"/>
<reference evidence="2 3" key="1">
    <citation type="submission" date="2018-09" db="EMBL/GenBank/DDBJ databases">
        <authorList>
            <person name="Le Fleche-Mateos A."/>
        </authorList>
    </citation>
    <scope>NUCLEOTIDE SEQUENCE [LARGE SCALE GENOMIC DNA]</scope>
    <source>
        <strain evidence="2 3">DSM 27399</strain>
    </source>
</reference>
<dbReference type="OrthoDB" id="6004892at2"/>
<dbReference type="InterPro" id="IPR058406">
    <property type="entry name" value="DUF8093"/>
</dbReference>
<dbReference type="InterPro" id="IPR052947">
    <property type="entry name" value="T6SS_Hcp1_domain"/>
</dbReference>
<keyword evidence="3" id="KW-1185">Reference proteome</keyword>
<organism evidence="2 3">
    <name type="scientific">Rahnella woolbedingensis</name>
    <dbReference type="NCBI Taxonomy" id="1510574"/>
    <lineage>
        <taxon>Bacteria</taxon>
        <taxon>Pseudomonadati</taxon>
        <taxon>Pseudomonadota</taxon>
        <taxon>Gammaproteobacteria</taxon>
        <taxon>Enterobacterales</taxon>
        <taxon>Yersiniaceae</taxon>
        <taxon>Rahnella</taxon>
    </lineage>
</organism>
<comment type="caution">
    <text evidence="2">The sequence shown here is derived from an EMBL/GenBank/DDBJ whole genome shotgun (WGS) entry which is preliminary data.</text>
</comment>
<dbReference type="AlphaFoldDB" id="A0A419N1W8"/>
<feature type="domain" description="DUF8093" evidence="1">
    <location>
        <begin position="12"/>
        <end position="154"/>
    </location>
</feature>
<dbReference type="PANTHER" id="PTHR34319">
    <property type="entry name" value="MAJOR EXPORTED PROTEIN"/>
    <property type="match status" value="1"/>
</dbReference>
<evidence type="ECO:0000313" key="3">
    <source>
        <dbReference type="Proteomes" id="UP000284908"/>
    </source>
</evidence>
<dbReference type="Pfam" id="PF26362">
    <property type="entry name" value="DUF8093"/>
    <property type="match status" value="1"/>
</dbReference>
<dbReference type="EMBL" id="RAHH01000051">
    <property type="protein sequence ID" value="RJT32659.1"/>
    <property type="molecule type" value="Genomic_DNA"/>
</dbReference>
<accession>A0A419N1W8</accession>
<evidence type="ECO:0000313" key="2">
    <source>
        <dbReference type="EMBL" id="RJT32659.1"/>
    </source>
</evidence>
<dbReference type="PANTHER" id="PTHR34319:SF7">
    <property type="entry name" value="HNH ENDONUCLEASE DOMAIN-CONTAINING PROTEIN"/>
    <property type="match status" value="1"/>
</dbReference>
<evidence type="ECO:0000259" key="1">
    <source>
        <dbReference type="Pfam" id="PF26362"/>
    </source>
</evidence>
<sequence length="375" mass="41852">MFRLIRAWDAERELLPEDFQYILTPREAFRQARIFYELSSDNYPRSHRFSAHDVPWRKNGNVTFLSAPTKRRYATYVDDAYDFTQDNIDSGWIIGIDTSEQWDYHNNPFFFDEESNLVYDCFMDHYHEWFEMHVRNAYEKCLNNHNGRKPAPTVKLAQHGETINSKAAGRLLAAGGLYNGNVEGYHQAAEQLGGDALAGYDQVMDNKGLLIAGASVAAGLGMGGLGAAGEISELKNLHVLGNVEGEYSAIAPGPLSDRFAETFSGGVYKEITLSSDTIFYRGGQDGTELGRFFSYEKPQGVLQSRIDKAILPEWPDGSKSIIDSYYEIKIPAGTKVYVGEIGYQTDLYSGGTEQVVIPAPWEIPGVETLDFGGLK</sequence>